<evidence type="ECO:0008006" key="4">
    <source>
        <dbReference type="Google" id="ProtNLM"/>
    </source>
</evidence>
<dbReference type="Proteomes" id="UP001205910">
    <property type="component" value="Unassembled WGS sequence"/>
</dbReference>
<organism evidence="2 3">
    <name type="scientific">Corynebacterium ulcerans</name>
    <dbReference type="NCBI Taxonomy" id="65058"/>
    <lineage>
        <taxon>Bacteria</taxon>
        <taxon>Bacillati</taxon>
        <taxon>Actinomycetota</taxon>
        <taxon>Actinomycetes</taxon>
        <taxon>Mycobacteriales</taxon>
        <taxon>Corynebacteriaceae</taxon>
        <taxon>Corynebacterium</taxon>
    </lineage>
</organism>
<dbReference type="PROSITE" id="PS51257">
    <property type="entry name" value="PROKAR_LIPOPROTEIN"/>
    <property type="match status" value="1"/>
</dbReference>
<comment type="caution">
    <text evidence="2">The sequence shown here is derived from an EMBL/GenBank/DDBJ whole genome shotgun (WGS) entry which is preliminary data.</text>
</comment>
<accession>A0ABD0BER0</accession>
<keyword evidence="1" id="KW-0732">Signal</keyword>
<dbReference type="EMBL" id="BQFK01000001">
    <property type="protein sequence ID" value="GJJ42019.1"/>
    <property type="molecule type" value="Genomic_DNA"/>
</dbReference>
<name>A0ABD0BER0_CORUL</name>
<evidence type="ECO:0000313" key="2">
    <source>
        <dbReference type="EMBL" id="GJJ42019.1"/>
    </source>
</evidence>
<dbReference type="AlphaFoldDB" id="A0ABD0BER0"/>
<proteinExistence type="predicted"/>
<gene>
    <name evidence="2" type="ORF">CULCOIPH005_02080</name>
</gene>
<reference evidence="2 3" key="1">
    <citation type="submission" date="2021-11" db="EMBL/GenBank/DDBJ databases">
        <title>Whole genome sequences of diphtheriae toxin producing Corynebacterium ulcerans isolates from cats in Osaka, Japan.</title>
        <authorList>
            <person name="Umeda K."/>
            <person name="Hirai Y."/>
        </authorList>
    </citation>
    <scope>NUCLEOTIDE SEQUENCE [LARGE SCALE GENOMIC DNA]</scope>
    <source>
        <strain evidence="2 3">12109B-1</strain>
    </source>
</reference>
<feature type="chain" id="PRO_5044847288" description="Secreted protein" evidence="1">
    <location>
        <begin position="27"/>
        <end position="381"/>
    </location>
</feature>
<evidence type="ECO:0000313" key="3">
    <source>
        <dbReference type="Proteomes" id="UP001205910"/>
    </source>
</evidence>
<sequence>MRRTLFQEFLAVCTLGVCAFVVSSCAQEVPQPSKSPISWEWAGIARAVSVAPSVDNHNYVFGANADEVGSLSELASVYNPSMERLGEGYVAPDRDQLVVFDSRFHKQSERPIADLGLPTQTTSAASANSETAVFVFNESKNDSPYASRVVLATEGTTSSVTRDMRPIALRACTDKTAVWIERDEDNGSGLTLVRMGADGALSESRLDGPAGAVASEFFSALGCGEEHSYISFPDDLGKADVFSVSGLSNQQTLKSEGKLEELPEPGVNRSSRYKEGSVSYFSGRGTLVEVDLAHQVVRETEPLIGSDRRPVSATVDGETVHIVTQPLDGAEELLVHSFSFEDPTADVDGARIAKLRQIMRDGTANGAYTIPMSIFPFGKRT</sequence>
<evidence type="ECO:0000256" key="1">
    <source>
        <dbReference type="SAM" id="SignalP"/>
    </source>
</evidence>
<protein>
    <recommendedName>
        <fullName evidence="4">Secreted protein</fullName>
    </recommendedName>
</protein>
<feature type="signal peptide" evidence="1">
    <location>
        <begin position="1"/>
        <end position="26"/>
    </location>
</feature>